<feature type="transmembrane region" description="Helical" evidence="2">
    <location>
        <begin position="817"/>
        <end position="842"/>
    </location>
</feature>
<keyword evidence="2" id="KW-0472">Membrane</keyword>
<protein>
    <submittedName>
        <fullName evidence="3">Uncharacterized protein</fullName>
    </submittedName>
</protein>
<evidence type="ECO:0000313" key="4">
    <source>
        <dbReference type="Proteomes" id="UP000663866"/>
    </source>
</evidence>
<gene>
    <name evidence="3" type="ORF">OVN521_LOCUS12078</name>
</gene>
<reference evidence="3" key="1">
    <citation type="submission" date="2021-02" db="EMBL/GenBank/DDBJ databases">
        <authorList>
            <person name="Nowell W R."/>
        </authorList>
    </citation>
    <scope>NUCLEOTIDE SEQUENCE</scope>
</reference>
<feature type="transmembrane region" description="Helical" evidence="2">
    <location>
        <begin position="774"/>
        <end position="797"/>
    </location>
</feature>
<dbReference type="Gene3D" id="3.80.10.10">
    <property type="entry name" value="Ribonuclease Inhibitor"/>
    <property type="match status" value="1"/>
</dbReference>
<dbReference type="InterPro" id="IPR038050">
    <property type="entry name" value="Neuro_actylchol_rec"/>
</dbReference>
<comment type="subcellular location">
    <subcellularLocation>
        <location evidence="1">Membrane</location>
        <topology evidence="1">Multi-pass membrane protein</topology>
    </subcellularLocation>
</comment>
<evidence type="ECO:0000256" key="2">
    <source>
        <dbReference type="SAM" id="Phobius"/>
    </source>
</evidence>
<dbReference type="InterPro" id="IPR032675">
    <property type="entry name" value="LRR_dom_sf"/>
</dbReference>
<dbReference type="GO" id="GO:0005230">
    <property type="term" value="F:extracellular ligand-gated monoatomic ion channel activity"/>
    <property type="evidence" value="ECO:0007669"/>
    <property type="project" value="InterPro"/>
</dbReference>
<keyword evidence="2" id="KW-0812">Transmembrane</keyword>
<dbReference type="InterPro" id="IPR036719">
    <property type="entry name" value="Neuro-gated_channel_TM_sf"/>
</dbReference>
<dbReference type="PANTHER" id="PTHR18945">
    <property type="entry name" value="NEUROTRANSMITTER GATED ION CHANNEL"/>
    <property type="match status" value="1"/>
</dbReference>
<name>A0A819KEE2_9BILA</name>
<dbReference type="InterPro" id="IPR036734">
    <property type="entry name" value="Neur_chan_lig-bd_sf"/>
</dbReference>
<dbReference type="InterPro" id="IPR006201">
    <property type="entry name" value="Neur_channel"/>
</dbReference>
<keyword evidence="2" id="KW-1133">Transmembrane helix</keyword>
<proteinExistence type="predicted"/>
<comment type="caution">
    <text evidence="3">The sequence shown here is derived from an EMBL/GenBank/DDBJ whole genome shotgun (WGS) entry which is preliminary data.</text>
</comment>
<organism evidence="3 4">
    <name type="scientific">Rotaria magnacalcarata</name>
    <dbReference type="NCBI Taxonomy" id="392030"/>
    <lineage>
        <taxon>Eukaryota</taxon>
        <taxon>Metazoa</taxon>
        <taxon>Spiralia</taxon>
        <taxon>Gnathifera</taxon>
        <taxon>Rotifera</taxon>
        <taxon>Eurotatoria</taxon>
        <taxon>Bdelloidea</taxon>
        <taxon>Philodinida</taxon>
        <taxon>Philodinidae</taxon>
        <taxon>Rotaria</taxon>
    </lineage>
</organism>
<dbReference type="SUPFAM" id="SSF63712">
    <property type="entry name" value="Nicotinic receptor ligand binding domain-like"/>
    <property type="match status" value="1"/>
</dbReference>
<dbReference type="GO" id="GO:0004888">
    <property type="term" value="F:transmembrane signaling receptor activity"/>
    <property type="evidence" value="ECO:0007669"/>
    <property type="project" value="InterPro"/>
</dbReference>
<dbReference type="AlphaFoldDB" id="A0A819KEE2"/>
<keyword evidence="4" id="KW-1185">Reference proteome</keyword>
<dbReference type="SUPFAM" id="SSF90112">
    <property type="entry name" value="Neurotransmitter-gated ion-channel transmembrane pore"/>
    <property type="match status" value="1"/>
</dbReference>
<sequence length="889" mass="104885">MRFESLANELLLGLFEYIDVIHLFHAFHSLNARFDKLLFTRLHAFDLDFRSISKYNFDNFCQQYLPNITQQIKSLHLSDNEETPNLSKLFLSYGFTINKFVNLKSFSLYNIQSFDIFNQLIIQCIRLPYLTHLHMIKCFFNYRDNEIQYLMNNIWRLPKLTHCILDQVTSRKMRLFDISIVSTSIKCLTFKKITCDFRDLSHIFEYTSCLEQLSINLIYGFPDQQLQSPIYSIISLKVVYHGCMEVLINLFQNLPNLIHLTLETFDMYCDGYEWEKILLSYLPTIEHFKLKMNLNFPYNKNLTQQAEELLNTFRTSFWLVEHQWFVRCDWDPFNIFYTGMLYTLPYNFGDCFYFDSVSSKSTCPVDTEYWSYDRVTTLSHKNPENDSSKDSIIFSARFSKIRHLKITFPFNEKFWSCISALNRLQSVNITLLSTDFAYSQLQDFLNQTLHLYSVKLAHLKNLSMQFFTVTSPSILSNELSNPSIVNYEESNQQSQAIPVNIRVTFLRIGEIDTLNERYQAQAAIDARWLVHYNLLTRQLSRNDKQRLDEGKSVTLVKYTDSNWHPQLFIENALGDLKEQITYSAKKSNDQFVYVCEHREIKALLWEKLELHHFPCDVQELSISVGSMLYDDRVILVADHLRLSGINRETFVDQQEWFLYEHVISEQRFVKEFLMDDNDDAVEEHSKSQDERKRSFLVISCHAARRSEYFYWNGYCLMCLITICGFCIFCIPPTLPQNRLQIGVTLLLTSITFRWTVNRSLPTISYLTSLDKYSIISIFILVILCIWHAAMGAAVFIAKHYPDINTDDEFVWIDRYALFGFLGAFFIMHVAMLVWLFLVPLAYRRQMERNDQEYRIKNRAKSKSLAGKVTSRTVMTVNGRHRLPSTNQRS</sequence>
<dbReference type="GO" id="GO:0016020">
    <property type="term" value="C:membrane"/>
    <property type="evidence" value="ECO:0007669"/>
    <property type="project" value="UniProtKB-SubCell"/>
</dbReference>
<dbReference type="Gene3D" id="1.20.58.390">
    <property type="entry name" value="Neurotransmitter-gated ion-channel transmembrane domain"/>
    <property type="match status" value="1"/>
</dbReference>
<accession>A0A819KEE2</accession>
<dbReference type="Proteomes" id="UP000663866">
    <property type="component" value="Unassembled WGS sequence"/>
</dbReference>
<evidence type="ECO:0000313" key="3">
    <source>
        <dbReference type="EMBL" id="CAF3948153.1"/>
    </source>
</evidence>
<feature type="transmembrane region" description="Helical" evidence="2">
    <location>
        <begin position="708"/>
        <end position="730"/>
    </location>
</feature>
<dbReference type="Gene3D" id="2.70.170.10">
    <property type="entry name" value="Neurotransmitter-gated ion-channel ligand-binding domain"/>
    <property type="match status" value="1"/>
</dbReference>
<dbReference type="EMBL" id="CAJOBG010001659">
    <property type="protein sequence ID" value="CAF3948153.1"/>
    <property type="molecule type" value="Genomic_DNA"/>
</dbReference>
<evidence type="ECO:0000256" key="1">
    <source>
        <dbReference type="ARBA" id="ARBA00004141"/>
    </source>
</evidence>